<accession>A0ABU4TJQ1</accession>
<sequence length="328" mass="34329">MRPLFLLAVLGLVTATGCDTIVSGDGTSSSQASSTSSTTTSSSPVPAPPPLWKAGPREVRGELKEIAARFVQEVGTWSADDDRDAVARIVAAGYPADLLETAKPLFGIEADDVRTTIVYPQYGGLTDTSASVIVLARQEWRDQGNKRSREVEIDVRLRSAATGWAVTSVVDPARPPGPPQVPGGPTAQGQAVLGNPRIALPDPVREDIAGRRLGDPIMAVMTALAAEYMIEAQVVITGHPGTVYPTTRLSNHVVGRAVDVRSINGVRVVDIDRADPVLTAFMAAAGRAGATEVGGPIRVAGTGFFTDDVHQDHIHLGITPTKPPAVAA</sequence>
<organism evidence="2 3">
    <name type="scientific">Lentzea kristufekii</name>
    <dbReference type="NCBI Taxonomy" id="3095430"/>
    <lineage>
        <taxon>Bacteria</taxon>
        <taxon>Bacillati</taxon>
        <taxon>Actinomycetota</taxon>
        <taxon>Actinomycetes</taxon>
        <taxon>Pseudonocardiales</taxon>
        <taxon>Pseudonocardiaceae</taxon>
        <taxon>Lentzea</taxon>
    </lineage>
</organism>
<reference evidence="2 3" key="1">
    <citation type="submission" date="2023-11" db="EMBL/GenBank/DDBJ databases">
        <title>Lentzea sokolovensis, sp. nov., Lentzea kristufkii, sp. nov., and Lentzea miocenensis, sp. nov., rare actinobacteria from Sokolov Coal Basin, Miocene lacustrine sediment, Czech Republic.</title>
        <authorList>
            <person name="Lara A."/>
            <person name="Kotroba L."/>
            <person name="Nouioui I."/>
            <person name="Neumann-Schaal M."/>
            <person name="Mast Y."/>
            <person name="Chronakova A."/>
        </authorList>
    </citation>
    <scope>NUCLEOTIDE SEQUENCE [LARGE SCALE GENOMIC DNA]</scope>
    <source>
        <strain evidence="2 3">BCCO 10_0798</strain>
    </source>
</reference>
<name>A0ABU4TJQ1_9PSEU</name>
<comment type="caution">
    <text evidence="2">The sequence shown here is derived from an EMBL/GenBank/DDBJ whole genome shotgun (WGS) entry which is preliminary data.</text>
</comment>
<dbReference type="EMBL" id="JAXAVV010000002">
    <property type="protein sequence ID" value="MDX8048475.1"/>
    <property type="molecule type" value="Genomic_DNA"/>
</dbReference>
<protein>
    <submittedName>
        <fullName evidence="2">Uncharacterized protein</fullName>
    </submittedName>
</protein>
<gene>
    <name evidence="2" type="ORF">SK571_03700</name>
</gene>
<dbReference type="RefSeq" id="WP_319982593.1">
    <property type="nucleotide sequence ID" value="NZ_JAXAVV010000002.1"/>
</dbReference>
<proteinExistence type="predicted"/>
<evidence type="ECO:0000313" key="2">
    <source>
        <dbReference type="EMBL" id="MDX8048475.1"/>
    </source>
</evidence>
<keyword evidence="3" id="KW-1185">Reference proteome</keyword>
<evidence type="ECO:0000313" key="3">
    <source>
        <dbReference type="Proteomes" id="UP001271792"/>
    </source>
</evidence>
<reference evidence="2 3" key="2">
    <citation type="submission" date="2023-11" db="EMBL/GenBank/DDBJ databases">
        <authorList>
            <person name="Lara A.C."/>
            <person name="Chronakova A."/>
        </authorList>
    </citation>
    <scope>NUCLEOTIDE SEQUENCE [LARGE SCALE GENOMIC DNA]</scope>
    <source>
        <strain evidence="2 3">BCCO 10_0798</strain>
    </source>
</reference>
<feature type="compositionally biased region" description="Low complexity" evidence="1">
    <location>
        <begin position="27"/>
        <end position="44"/>
    </location>
</feature>
<evidence type="ECO:0000256" key="1">
    <source>
        <dbReference type="SAM" id="MobiDB-lite"/>
    </source>
</evidence>
<dbReference type="Proteomes" id="UP001271792">
    <property type="component" value="Unassembled WGS sequence"/>
</dbReference>
<feature type="region of interest" description="Disordered" evidence="1">
    <location>
        <begin position="23"/>
        <end position="53"/>
    </location>
</feature>
<dbReference type="PROSITE" id="PS51257">
    <property type="entry name" value="PROKAR_LIPOPROTEIN"/>
    <property type="match status" value="1"/>
</dbReference>